<dbReference type="InterPro" id="IPR030184">
    <property type="entry name" value="WAT1-related"/>
</dbReference>
<evidence type="ECO:0000256" key="6">
    <source>
        <dbReference type="RuleBase" id="RU363077"/>
    </source>
</evidence>
<evidence type="ECO:0000313" key="9">
    <source>
        <dbReference type="Proteomes" id="UP000595140"/>
    </source>
</evidence>
<keyword evidence="5 6" id="KW-0472">Membrane</keyword>
<accession>A0A484N460</accession>
<sequence>MYLLTKFAFDDGMNTAVFVVYRQASAALFLAPIAFFLERKTSPHLSFTTLIKIFMVSLFGITATLNLYGVALKYTSAALASATTNAIPVVTFILALLFSYPIIGPAWLATKARPIR</sequence>
<keyword evidence="3 6" id="KW-0812">Transmembrane</keyword>
<feature type="transmembrane region" description="Helical" evidence="6">
    <location>
        <begin position="49"/>
        <end position="69"/>
    </location>
</feature>
<evidence type="ECO:0000259" key="7">
    <source>
        <dbReference type="Pfam" id="PF00892"/>
    </source>
</evidence>
<dbReference type="EMBL" id="OOIL02005825">
    <property type="protein sequence ID" value="VFQ96071.1"/>
    <property type="molecule type" value="Genomic_DNA"/>
</dbReference>
<dbReference type="AlphaFoldDB" id="A0A484N460"/>
<comment type="subcellular location">
    <subcellularLocation>
        <location evidence="1 6">Membrane</location>
        <topology evidence="1 6">Multi-pass membrane protein</topology>
    </subcellularLocation>
</comment>
<protein>
    <recommendedName>
        <fullName evidence="6">WAT1-related protein</fullName>
    </recommendedName>
</protein>
<comment type="caution">
    <text evidence="6">Lacks conserved residue(s) required for the propagation of feature annotation.</text>
</comment>
<dbReference type="PANTHER" id="PTHR31218">
    <property type="entry name" value="WAT1-RELATED PROTEIN"/>
    <property type="match status" value="1"/>
</dbReference>
<dbReference type="GO" id="GO:0022857">
    <property type="term" value="F:transmembrane transporter activity"/>
    <property type="evidence" value="ECO:0007669"/>
    <property type="project" value="InterPro"/>
</dbReference>
<evidence type="ECO:0000256" key="5">
    <source>
        <dbReference type="ARBA" id="ARBA00023136"/>
    </source>
</evidence>
<evidence type="ECO:0000256" key="2">
    <source>
        <dbReference type="ARBA" id="ARBA00007635"/>
    </source>
</evidence>
<dbReference type="OrthoDB" id="1718296at2759"/>
<comment type="similarity">
    <text evidence="2 6">Belongs to the drug/metabolite transporter (DMT) superfamily. Plant drug/metabolite exporter (P-DME) (TC 2.A.7.4) family.</text>
</comment>
<dbReference type="InterPro" id="IPR000620">
    <property type="entry name" value="EamA_dom"/>
</dbReference>
<dbReference type="Pfam" id="PF00892">
    <property type="entry name" value="EamA"/>
    <property type="match status" value="1"/>
</dbReference>
<feature type="transmembrane region" description="Helical" evidence="6">
    <location>
        <begin position="89"/>
        <end position="110"/>
    </location>
</feature>
<dbReference type="Proteomes" id="UP000595140">
    <property type="component" value="Unassembled WGS sequence"/>
</dbReference>
<evidence type="ECO:0000256" key="1">
    <source>
        <dbReference type="ARBA" id="ARBA00004141"/>
    </source>
</evidence>
<dbReference type="GO" id="GO:0016020">
    <property type="term" value="C:membrane"/>
    <property type="evidence" value="ECO:0007669"/>
    <property type="project" value="UniProtKB-SubCell"/>
</dbReference>
<evidence type="ECO:0000313" key="8">
    <source>
        <dbReference type="EMBL" id="VFQ96071.1"/>
    </source>
</evidence>
<keyword evidence="4 6" id="KW-1133">Transmembrane helix</keyword>
<organism evidence="8 9">
    <name type="scientific">Cuscuta campestris</name>
    <dbReference type="NCBI Taxonomy" id="132261"/>
    <lineage>
        <taxon>Eukaryota</taxon>
        <taxon>Viridiplantae</taxon>
        <taxon>Streptophyta</taxon>
        <taxon>Embryophyta</taxon>
        <taxon>Tracheophyta</taxon>
        <taxon>Spermatophyta</taxon>
        <taxon>Magnoliopsida</taxon>
        <taxon>eudicotyledons</taxon>
        <taxon>Gunneridae</taxon>
        <taxon>Pentapetalae</taxon>
        <taxon>asterids</taxon>
        <taxon>lamiids</taxon>
        <taxon>Solanales</taxon>
        <taxon>Convolvulaceae</taxon>
        <taxon>Cuscuteae</taxon>
        <taxon>Cuscuta</taxon>
        <taxon>Cuscuta subgen. Grammica</taxon>
        <taxon>Cuscuta sect. Cleistogrammica</taxon>
    </lineage>
</organism>
<keyword evidence="9" id="KW-1185">Reference proteome</keyword>
<reference evidence="8 9" key="1">
    <citation type="submission" date="2018-04" db="EMBL/GenBank/DDBJ databases">
        <authorList>
            <person name="Vogel A."/>
        </authorList>
    </citation>
    <scope>NUCLEOTIDE SEQUENCE [LARGE SCALE GENOMIC DNA]</scope>
</reference>
<feature type="transmembrane region" description="Helical" evidence="6">
    <location>
        <begin position="20"/>
        <end position="37"/>
    </location>
</feature>
<feature type="domain" description="EamA" evidence="7">
    <location>
        <begin position="3"/>
        <end position="98"/>
    </location>
</feature>
<evidence type="ECO:0000256" key="4">
    <source>
        <dbReference type="ARBA" id="ARBA00022989"/>
    </source>
</evidence>
<proteinExistence type="inferred from homology"/>
<dbReference type="SUPFAM" id="SSF103481">
    <property type="entry name" value="Multidrug resistance efflux transporter EmrE"/>
    <property type="match status" value="1"/>
</dbReference>
<evidence type="ECO:0000256" key="3">
    <source>
        <dbReference type="ARBA" id="ARBA00022692"/>
    </source>
</evidence>
<dbReference type="InterPro" id="IPR037185">
    <property type="entry name" value="EmrE-like"/>
</dbReference>
<gene>
    <name evidence="8" type="ORF">CCAM_LOCUS37847</name>
</gene>
<name>A0A484N460_9ASTE</name>